<evidence type="ECO:0008006" key="5">
    <source>
        <dbReference type="Google" id="ProtNLM"/>
    </source>
</evidence>
<dbReference type="Pfam" id="PF13428">
    <property type="entry name" value="TPR_14"/>
    <property type="match status" value="1"/>
</dbReference>
<evidence type="ECO:0000256" key="2">
    <source>
        <dbReference type="SAM" id="Phobius"/>
    </source>
</evidence>
<dbReference type="Gene3D" id="1.25.40.10">
    <property type="entry name" value="Tetratricopeptide repeat domain"/>
    <property type="match status" value="1"/>
</dbReference>
<dbReference type="AlphaFoldDB" id="A0A916YCM0"/>
<comment type="caution">
    <text evidence="3">The sequence shown here is derived from an EMBL/GenBank/DDBJ whole genome shotgun (WGS) entry which is preliminary data.</text>
</comment>
<feature type="region of interest" description="Disordered" evidence="1">
    <location>
        <begin position="211"/>
        <end position="242"/>
    </location>
</feature>
<dbReference type="Proteomes" id="UP000598997">
    <property type="component" value="Unassembled WGS sequence"/>
</dbReference>
<dbReference type="EMBL" id="BMIO01000003">
    <property type="protein sequence ID" value="GGD38381.1"/>
    <property type="molecule type" value="Genomic_DNA"/>
</dbReference>
<keyword evidence="2" id="KW-0472">Membrane</keyword>
<keyword evidence="2" id="KW-0812">Transmembrane</keyword>
<proteinExistence type="predicted"/>
<name>A0A916YCM0_9SPHN</name>
<protein>
    <recommendedName>
        <fullName evidence="5">Cytochrome c-type biogenesis protein CcmH</fullName>
    </recommendedName>
</protein>
<keyword evidence="2" id="KW-1133">Transmembrane helix</keyword>
<feature type="transmembrane region" description="Helical" evidence="2">
    <location>
        <begin position="6"/>
        <end position="23"/>
    </location>
</feature>
<dbReference type="OrthoDB" id="7390129at2"/>
<dbReference type="SUPFAM" id="SSF48452">
    <property type="entry name" value="TPR-like"/>
    <property type="match status" value="1"/>
</dbReference>
<dbReference type="InterPro" id="IPR011990">
    <property type="entry name" value="TPR-like_helical_dom_sf"/>
</dbReference>
<sequence length="242" mass="25152">MGWAIAIGLAVVTFVVLLFVLKLPRGGREFAAAALLIGLSGYALQGSPSEAGSPTPPRESEEMGQAALIEARQAMGNEFGEGRNLLITADALARRGQFATAAGILKGAVRKTPNDPDLWLALGNALVGHSGGIITPASLYAFQRAADIAPNHPGPPFFTGLALAQSGQFEDARAIWQELMDRPGNPDESWRADLAARIERLDTIIAMQSGQGVPAATGEMPSGPVPVEQETSESVGSDGPAS</sequence>
<keyword evidence="4" id="KW-1185">Reference proteome</keyword>
<accession>A0A916YCM0</accession>
<evidence type="ECO:0000256" key="1">
    <source>
        <dbReference type="SAM" id="MobiDB-lite"/>
    </source>
</evidence>
<reference evidence="3 4" key="1">
    <citation type="journal article" date="2014" name="Int. J. Syst. Evol. Microbiol.">
        <title>Complete genome sequence of Corynebacterium casei LMG S-19264T (=DSM 44701T), isolated from a smear-ripened cheese.</title>
        <authorList>
            <consortium name="US DOE Joint Genome Institute (JGI-PGF)"/>
            <person name="Walter F."/>
            <person name="Albersmeier A."/>
            <person name="Kalinowski J."/>
            <person name="Ruckert C."/>
        </authorList>
    </citation>
    <scope>NUCLEOTIDE SEQUENCE [LARGE SCALE GENOMIC DNA]</scope>
    <source>
        <strain evidence="3 4">CGMCC 1.15358</strain>
    </source>
</reference>
<organism evidence="3 4">
    <name type="scientific">Croceicoccus pelagius</name>
    <dbReference type="NCBI Taxonomy" id="1703341"/>
    <lineage>
        <taxon>Bacteria</taxon>
        <taxon>Pseudomonadati</taxon>
        <taxon>Pseudomonadota</taxon>
        <taxon>Alphaproteobacteria</taxon>
        <taxon>Sphingomonadales</taxon>
        <taxon>Erythrobacteraceae</taxon>
        <taxon>Croceicoccus</taxon>
    </lineage>
</organism>
<gene>
    <name evidence="3" type="ORF">GCM10010989_10630</name>
</gene>
<evidence type="ECO:0000313" key="4">
    <source>
        <dbReference type="Proteomes" id="UP000598997"/>
    </source>
</evidence>
<evidence type="ECO:0000313" key="3">
    <source>
        <dbReference type="EMBL" id="GGD38381.1"/>
    </source>
</evidence>